<dbReference type="HOGENOM" id="CLU_025378_0_1_11"/>
<feature type="region of interest" description="Disordered" evidence="1">
    <location>
        <begin position="75"/>
        <end position="100"/>
    </location>
</feature>
<dbReference type="OrthoDB" id="4427386at2"/>
<evidence type="ECO:0000313" key="2">
    <source>
        <dbReference type="EMBL" id="AKE42027.1"/>
    </source>
</evidence>
<name>A0A0F6R105_9CORY</name>
<dbReference type="AlphaFoldDB" id="A0A0F6R105"/>
<dbReference type="InterPro" id="IPR049726">
    <property type="entry name" value="TtfA-like_core"/>
</dbReference>
<dbReference type="RefSeq" id="WP_052735941.1">
    <property type="nucleotide sequence ID" value="NZ_CP011312.1"/>
</dbReference>
<feature type="region of interest" description="Disordered" evidence="1">
    <location>
        <begin position="32"/>
        <end position="58"/>
    </location>
</feature>
<proteinExistence type="predicted"/>
<protein>
    <submittedName>
        <fullName evidence="2">Uncharacterized protein</fullName>
    </submittedName>
</protein>
<dbReference type="CDD" id="cd21904">
    <property type="entry name" value="TtfA-like"/>
    <property type="match status" value="1"/>
</dbReference>
<keyword evidence="3" id="KW-1185">Reference proteome</keyword>
<reference evidence="2 3" key="1">
    <citation type="journal article" date="2015" name="Genome Announc.">
        <title>Complete Genome Sequence of Corynebacterium kutscheri DSM 20755, a Corynebacterial Type Strain with Remarkably Low G+C Content of Chromosomal DNA.</title>
        <authorList>
            <person name="Ruckert C."/>
            <person name="Albersmeier A."/>
            <person name="Winkler A."/>
            <person name="Tauch A."/>
        </authorList>
    </citation>
    <scope>NUCLEOTIDE SEQUENCE [LARGE SCALE GENOMIC DNA]</scope>
    <source>
        <strain evidence="2 3">DSM 20755</strain>
    </source>
</reference>
<dbReference type="Proteomes" id="UP000033457">
    <property type="component" value="Chromosome"/>
</dbReference>
<accession>A0A0F6R105</accession>
<dbReference type="KEGG" id="cku:UL82_09445"/>
<sequence>MLFVLAAFIGIFGMALWLVDAAQRRRQREHIQVEETGSFKQHPIDSTIPEKPLGGYHNDESIDAELEEQRDQLPETTLDKAGEGSVIPLNNRDLSDSAEREDTVITADPTVNNTESEPVLIDHPRAGTARLSIPGVARRSRKHWAQTHGFEYVKNDPYLTDEWSRGAAAHGAIARDVVSGIAAGHEMYVCDLNGVTVMAMRRSTASEIVIDARRETIVDATAEESEDLIAVATQAGFKIFGSEHGPAQRMVDIRTGIALGQFPISTSAIWLESEWALAQFVKGTDPTDWDTAMVPLAAIAEIARVLPPNDKQDQAVDFGENDPTRPLPIAPVAEEEITEEPLPVMPKIERKEQTLEFPSRAAGISKGVVEPRSIGGDDVAAIAEGTASISDSFYGTRMVRNLSGNSSIFEDLSEELGTDPLIESRAGKGNAAETPTLKIVSDNADDQS</sequence>
<gene>
    <name evidence="2" type="ORF">UL82_09445</name>
</gene>
<evidence type="ECO:0000313" key="3">
    <source>
        <dbReference type="Proteomes" id="UP000033457"/>
    </source>
</evidence>
<organism evidence="2 3">
    <name type="scientific">Corynebacterium kutscheri</name>
    <dbReference type="NCBI Taxonomy" id="35755"/>
    <lineage>
        <taxon>Bacteria</taxon>
        <taxon>Bacillati</taxon>
        <taxon>Actinomycetota</taxon>
        <taxon>Actinomycetes</taxon>
        <taxon>Mycobacteriales</taxon>
        <taxon>Corynebacteriaceae</taxon>
        <taxon>Corynebacterium</taxon>
    </lineage>
</organism>
<dbReference type="EMBL" id="CP011312">
    <property type="protein sequence ID" value="AKE42027.1"/>
    <property type="molecule type" value="Genomic_DNA"/>
</dbReference>
<feature type="region of interest" description="Disordered" evidence="1">
    <location>
        <begin position="420"/>
        <end position="448"/>
    </location>
</feature>
<evidence type="ECO:0000256" key="1">
    <source>
        <dbReference type="SAM" id="MobiDB-lite"/>
    </source>
</evidence>
<dbReference type="STRING" id="35755.UL82_09445"/>